<gene>
    <name evidence="4" type="ORF">Tci_678102</name>
</gene>
<dbReference type="PANTHER" id="PTHR36109">
    <property type="entry name" value="MEMBRANE PROTEIN-RELATED"/>
    <property type="match status" value="1"/>
</dbReference>
<feature type="region of interest" description="Disordered" evidence="2">
    <location>
        <begin position="308"/>
        <end position="411"/>
    </location>
</feature>
<evidence type="ECO:0000259" key="3">
    <source>
        <dbReference type="Pfam" id="PF01619"/>
    </source>
</evidence>
<comment type="caution">
    <text evidence="4">The sequence shown here is derived from an EMBL/GenBank/DDBJ whole genome shotgun (WGS) entry which is preliminary data.</text>
</comment>
<evidence type="ECO:0000256" key="2">
    <source>
        <dbReference type="SAM" id="MobiDB-lite"/>
    </source>
</evidence>
<dbReference type="InterPro" id="IPR029041">
    <property type="entry name" value="FAD-linked_oxidoreductase-like"/>
</dbReference>
<accession>A0A699KTT4</accession>
<dbReference type="PANTHER" id="PTHR36109:SF2">
    <property type="entry name" value="MEMBRANE PROTEIN"/>
    <property type="match status" value="1"/>
</dbReference>
<dbReference type="InterPro" id="IPR002872">
    <property type="entry name" value="Proline_DH_dom"/>
</dbReference>
<dbReference type="SUPFAM" id="SSF51730">
    <property type="entry name" value="FAD-linked oxidoreductase"/>
    <property type="match status" value="1"/>
</dbReference>
<dbReference type="Gene3D" id="3.20.20.220">
    <property type="match status" value="1"/>
</dbReference>
<evidence type="ECO:0000313" key="4">
    <source>
        <dbReference type="EMBL" id="GFB06131.1"/>
    </source>
</evidence>
<feature type="domain" description="Proline dehydrogenase" evidence="3">
    <location>
        <begin position="2"/>
        <end position="62"/>
    </location>
</feature>
<reference evidence="4" key="1">
    <citation type="journal article" date="2019" name="Sci. Rep.">
        <title>Draft genome of Tanacetum cinerariifolium, the natural source of mosquito coil.</title>
        <authorList>
            <person name="Yamashiro T."/>
            <person name="Shiraishi A."/>
            <person name="Satake H."/>
            <person name="Nakayama K."/>
        </authorList>
    </citation>
    <scope>NUCLEOTIDE SEQUENCE</scope>
</reference>
<sequence length="624" mass="66563">MMRRYNQERAIVWNTYQLYRHDRLEALQAAHERAVQGQYYLGVKLVRGAYMEKEARLAAAHAVDAGGWPGTRRRARVVCPALRHERQPELQLGPRRLPHRQVRALRPRGGRDALPAAPSQRKYGHRGPKQPRVLAHSEGVAPASGPCVAAPSGRLRHYLIRYARQQAGTVSYLTLVQESELGLNLDISHEKSRLNEMLAEISTEEHAAGRPLLSALVRVPGSKGQGDNFYKLCERLGYGEWRSLKQDEEFLKSLIKDCREFWQQEANYAQYALNEVLLLRRATRFQAVPFSNSEQGVCLRSLSHYPTPTMNTNDPNNPMNSGTGAGANYGTSNTGTGLGNSGLTSNESTSYNAGTDYSSATGGATSSDATELDSTTTSPLSTTSTPTTPVNTENTTPNDSQPGDDYSATAKGAAVAGTAGAAVGRGIDAVQNTASRAGHAVEDAVTGTNDSYNNDYREGSTTSGIFRDRSSAEKAYQSLHDRGYSKDDVHLMMSDETRDRHFADGDHTELGDKAMEGAGVGSAIGGTAGAIIGAIAAIGTSVALPGLGLIIAGPLAAALAGAGAGGLTGGLVGALVGSGIPEEHAAEYEEGIKNGGIVMGVKPRNAEDSKYFEEQFKNNDADKV</sequence>
<protein>
    <recommendedName>
        <fullName evidence="3">Proline dehydrogenase domain-containing protein</fullName>
    </recommendedName>
</protein>
<evidence type="ECO:0000256" key="1">
    <source>
        <dbReference type="ARBA" id="ARBA00023002"/>
    </source>
</evidence>
<proteinExistence type="predicted"/>
<keyword evidence="1" id="KW-0560">Oxidoreductase</keyword>
<feature type="region of interest" description="Disordered" evidence="2">
    <location>
        <begin position="436"/>
        <end position="464"/>
    </location>
</feature>
<dbReference type="InterPro" id="IPR052948">
    <property type="entry name" value="Low_temp-induced_all0457"/>
</dbReference>
<feature type="compositionally biased region" description="Low complexity" evidence="2">
    <location>
        <begin position="308"/>
        <end position="320"/>
    </location>
</feature>
<feature type="compositionally biased region" description="Low complexity" evidence="2">
    <location>
        <begin position="353"/>
        <end position="399"/>
    </location>
</feature>
<feature type="compositionally biased region" description="Low complexity" evidence="2">
    <location>
        <begin position="330"/>
        <end position="346"/>
    </location>
</feature>
<dbReference type="EMBL" id="BKCJ010543677">
    <property type="protein sequence ID" value="GFB06131.1"/>
    <property type="molecule type" value="Genomic_DNA"/>
</dbReference>
<dbReference type="GO" id="GO:0016491">
    <property type="term" value="F:oxidoreductase activity"/>
    <property type="evidence" value="ECO:0007669"/>
    <property type="project" value="UniProtKB-KW"/>
</dbReference>
<dbReference type="Pfam" id="PF01619">
    <property type="entry name" value="Pro_dh"/>
    <property type="match status" value="1"/>
</dbReference>
<name>A0A699KTT4_TANCI</name>
<dbReference type="AlphaFoldDB" id="A0A699KTT4"/>
<feature type="non-terminal residue" evidence="4">
    <location>
        <position position="624"/>
    </location>
</feature>
<feature type="region of interest" description="Disordered" evidence="2">
    <location>
        <begin position="104"/>
        <end position="131"/>
    </location>
</feature>
<organism evidence="4">
    <name type="scientific">Tanacetum cinerariifolium</name>
    <name type="common">Dalmatian daisy</name>
    <name type="synonym">Chrysanthemum cinerariifolium</name>
    <dbReference type="NCBI Taxonomy" id="118510"/>
    <lineage>
        <taxon>Eukaryota</taxon>
        <taxon>Viridiplantae</taxon>
        <taxon>Streptophyta</taxon>
        <taxon>Embryophyta</taxon>
        <taxon>Tracheophyta</taxon>
        <taxon>Spermatophyta</taxon>
        <taxon>Magnoliopsida</taxon>
        <taxon>eudicotyledons</taxon>
        <taxon>Gunneridae</taxon>
        <taxon>Pentapetalae</taxon>
        <taxon>asterids</taxon>
        <taxon>campanulids</taxon>
        <taxon>Asterales</taxon>
        <taxon>Asteraceae</taxon>
        <taxon>Asteroideae</taxon>
        <taxon>Anthemideae</taxon>
        <taxon>Anthemidinae</taxon>
        <taxon>Tanacetum</taxon>
    </lineage>
</organism>
<feature type="compositionally biased region" description="Polar residues" evidence="2">
    <location>
        <begin position="446"/>
        <end position="464"/>
    </location>
</feature>